<comment type="caution">
    <text evidence="1">The sequence shown here is derived from an EMBL/GenBank/DDBJ whole genome shotgun (WGS) entry which is preliminary data.</text>
</comment>
<keyword evidence="2" id="KW-1185">Reference proteome</keyword>
<evidence type="ECO:0000313" key="2">
    <source>
        <dbReference type="Proteomes" id="UP000322294"/>
    </source>
</evidence>
<dbReference type="AlphaFoldDB" id="A0A5S5AGZ7"/>
<dbReference type="Proteomes" id="UP000322294">
    <property type="component" value="Unassembled WGS sequence"/>
</dbReference>
<dbReference type="EMBL" id="VNHO01000033">
    <property type="protein sequence ID" value="TYP49236.1"/>
    <property type="molecule type" value="Genomic_DNA"/>
</dbReference>
<gene>
    <name evidence="1" type="ORF">LZ11_02203</name>
</gene>
<sequence length="56" mass="6203">MNNPFKNRIIHIISGITGNTEVIRRINGFNGYRYPAAMDAGRHKKKPAALGRGPVL</sequence>
<protein>
    <submittedName>
        <fullName evidence="1">Uncharacterized protein</fullName>
    </submittedName>
</protein>
<reference evidence="1 2" key="1">
    <citation type="submission" date="2019-07" db="EMBL/GenBank/DDBJ databases">
        <title>Genomic Encyclopedia of Type Strains, Phase I: the one thousand microbial genomes (KMG-I) project.</title>
        <authorList>
            <person name="Kyrpides N."/>
        </authorList>
    </citation>
    <scope>NUCLEOTIDE SEQUENCE [LARGE SCALE GENOMIC DNA]</scope>
    <source>
        <strain evidence="1 2">DSM 16647</strain>
    </source>
</reference>
<name>A0A5S5AGZ7_9FIRM</name>
<dbReference type="RefSeq" id="WP_222927251.1">
    <property type="nucleotide sequence ID" value="NZ_VNHO01000033.1"/>
</dbReference>
<evidence type="ECO:0000313" key="1">
    <source>
        <dbReference type="EMBL" id="TYP49236.1"/>
    </source>
</evidence>
<proteinExistence type="predicted"/>
<accession>A0A5S5AGZ7</accession>
<organism evidence="1 2">
    <name type="scientific">Thermosediminibacter litoriperuensis</name>
    <dbReference type="NCBI Taxonomy" id="291989"/>
    <lineage>
        <taxon>Bacteria</taxon>
        <taxon>Bacillati</taxon>
        <taxon>Bacillota</taxon>
        <taxon>Clostridia</taxon>
        <taxon>Thermosediminibacterales</taxon>
        <taxon>Thermosediminibacteraceae</taxon>
        <taxon>Thermosediminibacter</taxon>
    </lineage>
</organism>